<dbReference type="InterPro" id="IPR013525">
    <property type="entry name" value="ABC2_TM"/>
</dbReference>
<dbReference type="OMA" id="RWWSIVL"/>
<protein>
    <submittedName>
        <fullName evidence="12">ABC transporter permease</fullName>
    </submittedName>
</protein>
<name>A0A173UZI9_BACT4</name>
<evidence type="ECO:0000313" key="13">
    <source>
        <dbReference type="EMBL" id="UYU66547.1"/>
    </source>
</evidence>
<dbReference type="Gene3D" id="3.40.1710.10">
    <property type="entry name" value="abc type-2 transporter like domain"/>
    <property type="match status" value="1"/>
</dbReference>
<dbReference type="Proteomes" id="UP001156218">
    <property type="component" value="Chromosome"/>
</dbReference>
<dbReference type="EMBL" id="CP083680">
    <property type="protein sequence ID" value="UYU66547.1"/>
    <property type="molecule type" value="Genomic_DNA"/>
</dbReference>
<reference evidence="12 14" key="1">
    <citation type="submission" date="2018-08" db="EMBL/GenBank/DDBJ databases">
        <title>A genome reference for cultivated species of the human gut microbiota.</title>
        <authorList>
            <person name="Zou Y."/>
            <person name="Xue W."/>
            <person name="Luo G."/>
        </authorList>
    </citation>
    <scope>NUCLEOTIDE SEQUENCE [LARGE SCALE GENOMIC DNA]</scope>
    <source>
        <strain evidence="12 14">AF37-12</strain>
    </source>
</reference>
<feature type="transmembrane region" description="Helical" evidence="8">
    <location>
        <begin position="290"/>
        <end position="309"/>
    </location>
</feature>
<keyword evidence="6 8" id="KW-1133">Transmembrane helix</keyword>
<keyword evidence="4" id="KW-1003">Cell membrane</keyword>
<dbReference type="Proteomes" id="UP000283616">
    <property type="component" value="Unassembled WGS sequence"/>
</dbReference>
<dbReference type="PROSITE" id="PS51012">
    <property type="entry name" value="ABC_TM2"/>
    <property type="match status" value="1"/>
</dbReference>
<dbReference type="GeneID" id="60926521"/>
<evidence type="ECO:0000313" key="11">
    <source>
        <dbReference type="EMBL" id="KAB4479649.1"/>
    </source>
</evidence>
<dbReference type="EMBL" id="WCSB01000009">
    <property type="protein sequence ID" value="KAB4452220.1"/>
    <property type="molecule type" value="Genomic_DNA"/>
</dbReference>
<reference evidence="15 16" key="2">
    <citation type="journal article" date="2019" name="Nat. Med.">
        <title>A library of human gut bacterial isolates paired with longitudinal multiomics data enables mechanistic microbiome research.</title>
        <authorList>
            <person name="Poyet M."/>
            <person name="Groussin M."/>
            <person name="Gibbons S.M."/>
            <person name="Avila-Pacheco J."/>
            <person name="Jiang X."/>
            <person name="Kearney S.M."/>
            <person name="Perrotta A.R."/>
            <person name="Berdy B."/>
            <person name="Zhao S."/>
            <person name="Lieberman T.D."/>
            <person name="Swanson P.K."/>
            <person name="Smith M."/>
            <person name="Roesemann S."/>
            <person name="Alexander J.E."/>
            <person name="Rich S.A."/>
            <person name="Livny J."/>
            <person name="Vlamakis H."/>
            <person name="Clish C."/>
            <person name="Bullock K."/>
            <person name="Deik A."/>
            <person name="Scott J."/>
            <person name="Pierce K.A."/>
            <person name="Xavier R.J."/>
            <person name="Alm E.J."/>
        </authorList>
    </citation>
    <scope>NUCLEOTIDE SEQUENCE [LARGE SCALE GENOMIC DNA]</scope>
    <source>
        <strain evidence="11 15">BIOML-A162</strain>
        <strain evidence="10 16">BIOML-A165</strain>
    </source>
</reference>
<feature type="transmembrane region" description="Helical" evidence="8">
    <location>
        <begin position="21"/>
        <end position="38"/>
    </location>
</feature>
<organism evidence="12 14">
    <name type="scientific">Bacteroides thetaiotaomicron</name>
    <dbReference type="NCBI Taxonomy" id="818"/>
    <lineage>
        <taxon>Bacteria</taxon>
        <taxon>Pseudomonadati</taxon>
        <taxon>Bacteroidota</taxon>
        <taxon>Bacteroidia</taxon>
        <taxon>Bacteroidales</taxon>
        <taxon>Bacteroidaceae</taxon>
        <taxon>Bacteroides</taxon>
    </lineage>
</organism>
<dbReference type="InterPro" id="IPR051449">
    <property type="entry name" value="ABC-2_transporter_component"/>
</dbReference>
<proteinExistence type="inferred from homology"/>
<comment type="subcellular location">
    <subcellularLocation>
        <location evidence="1">Cell membrane</location>
        <topology evidence="1">Multi-pass membrane protein</topology>
    </subcellularLocation>
</comment>
<evidence type="ECO:0000313" key="14">
    <source>
        <dbReference type="Proteomes" id="UP000283616"/>
    </source>
</evidence>
<evidence type="ECO:0000256" key="1">
    <source>
        <dbReference type="ARBA" id="ARBA00004651"/>
    </source>
</evidence>
<evidence type="ECO:0000313" key="15">
    <source>
        <dbReference type="Proteomes" id="UP000436858"/>
    </source>
</evidence>
<feature type="transmembrane region" description="Helical" evidence="8">
    <location>
        <begin position="228"/>
        <end position="249"/>
    </location>
</feature>
<evidence type="ECO:0000259" key="9">
    <source>
        <dbReference type="PROSITE" id="PS51012"/>
    </source>
</evidence>
<feature type="transmembrane region" description="Helical" evidence="8">
    <location>
        <begin position="255"/>
        <end position="278"/>
    </location>
</feature>
<dbReference type="InterPro" id="IPR047817">
    <property type="entry name" value="ABC2_TM_bact-type"/>
</dbReference>
<reference evidence="13 17" key="3">
    <citation type="submission" date="2021-06" db="EMBL/GenBank/DDBJ databases">
        <title>Interrogation of the integrated mobile genetic elements in gut-associated Bacteroides with a consensus prediction approach.</title>
        <authorList>
            <person name="Campbell D.E."/>
            <person name="Leigh J.R."/>
            <person name="Kim T."/>
            <person name="England W."/>
            <person name="Whitaker R.J."/>
            <person name="Degnan P.H."/>
        </authorList>
    </citation>
    <scope>NUCLEOTIDE SEQUENCE [LARGE SCALE GENOMIC DNA]</scope>
    <source>
        <strain evidence="13 17">WAL8669</strain>
    </source>
</reference>
<dbReference type="Proteomes" id="UP000436858">
    <property type="component" value="Unassembled WGS sequence"/>
</dbReference>
<evidence type="ECO:0000256" key="6">
    <source>
        <dbReference type="ARBA" id="ARBA00022989"/>
    </source>
</evidence>
<evidence type="ECO:0000256" key="5">
    <source>
        <dbReference type="ARBA" id="ARBA00022692"/>
    </source>
</evidence>
<accession>A0A173UZI9</accession>
<dbReference type="AlphaFoldDB" id="A0A173UZI9"/>
<dbReference type="PANTHER" id="PTHR30294">
    <property type="entry name" value="MEMBRANE COMPONENT OF ABC TRANSPORTER YHHJ-RELATED"/>
    <property type="match status" value="1"/>
</dbReference>
<dbReference type="EMBL" id="QROV01000009">
    <property type="protein sequence ID" value="RHL60008.1"/>
    <property type="molecule type" value="Genomic_DNA"/>
</dbReference>
<dbReference type="EMBL" id="WCRY01000017">
    <property type="protein sequence ID" value="KAB4479649.1"/>
    <property type="molecule type" value="Genomic_DNA"/>
</dbReference>
<evidence type="ECO:0000256" key="3">
    <source>
        <dbReference type="ARBA" id="ARBA00022448"/>
    </source>
</evidence>
<evidence type="ECO:0000313" key="10">
    <source>
        <dbReference type="EMBL" id="KAB4452220.1"/>
    </source>
</evidence>
<keyword evidence="5 8" id="KW-0812">Transmembrane</keyword>
<dbReference type="Pfam" id="PF12698">
    <property type="entry name" value="ABC2_membrane_3"/>
    <property type="match status" value="1"/>
</dbReference>
<feature type="domain" description="ABC transmembrane type-2" evidence="9">
    <location>
        <begin position="130"/>
        <end position="370"/>
    </location>
</feature>
<feature type="transmembrane region" description="Helical" evidence="8">
    <location>
        <begin position="178"/>
        <end position="201"/>
    </location>
</feature>
<keyword evidence="3" id="KW-0813">Transport</keyword>
<gene>
    <name evidence="12" type="ORF">DW011_09565</name>
    <name evidence="11" type="ORF">GAN91_17130</name>
    <name evidence="10" type="ORF">GAN93_11480</name>
    <name evidence="13" type="ORF">KQP68_23815</name>
</gene>
<evidence type="ECO:0000256" key="4">
    <source>
        <dbReference type="ARBA" id="ARBA00022475"/>
    </source>
</evidence>
<comment type="similarity">
    <text evidence="2">Belongs to the ABC-2 integral membrane protein family.</text>
</comment>
<dbReference type="RefSeq" id="WP_011107327.1">
    <property type="nucleotide sequence ID" value="NZ_BQNN01000001.1"/>
</dbReference>
<evidence type="ECO:0000256" key="7">
    <source>
        <dbReference type="ARBA" id="ARBA00023136"/>
    </source>
</evidence>
<feature type="transmembrane region" description="Helical" evidence="8">
    <location>
        <begin position="345"/>
        <end position="365"/>
    </location>
</feature>
<dbReference type="Proteomes" id="UP000460317">
    <property type="component" value="Unassembled WGS sequence"/>
</dbReference>
<evidence type="ECO:0000313" key="17">
    <source>
        <dbReference type="Proteomes" id="UP001156218"/>
    </source>
</evidence>
<keyword evidence="7 8" id="KW-0472">Membrane</keyword>
<evidence type="ECO:0000313" key="16">
    <source>
        <dbReference type="Proteomes" id="UP000460317"/>
    </source>
</evidence>
<dbReference type="GO" id="GO:0140359">
    <property type="term" value="F:ABC-type transporter activity"/>
    <property type="evidence" value="ECO:0007669"/>
    <property type="project" value="InterPro"/>
</dbReference>
<dbReference type="PANTHER" id="PTHR30294:SF29">
    <property type="entry name" value="MULTIDRUG ABC TRANSPORTER PERMEASE YBHS-RELATED"/>
    <property type="match status" value="1"/>
</dbReference>
<dbReference type="GO" id="GO:0005886">
    <property type="term" value="C:plasma membrane"/>
    <property type="evidence" value="ECO:0007669"/>
    <property type="project" value="UniProtKB-SubCell"/>
</dbReference>
<evidence type="ECO:0000313" key="12">
    <source>
        <dbReference type="EMBL" id="RHL60008.1"/>
    </source>
</evidence>
<evidence type="ECO:0000256" key="2">
    <source>
        <dbReference type="ARBA" id="ARBA00007783"/>
    </source>
</evidence>
<sequence>MIKFLIEKEFKQLLRNSFLPRLILIFPCMIMLLMPWAVNLEIKNIQLNIVDNDHSVISQRLVNKIAASTYFRLTEVPASYEDGLRNIEQGTADIIMEIPRHLERDWVNKGEAHILIAANSVNGTKGGLGSSYLGTIIKNYAAELRAEYPDAISASGSAPSIRIDTQGLFNPNLNYKLYMIPALMGMLLTLICGFLPALNVVSEKEVGTIEQINVTPVPKFTFILAKLLPYWITGFIVLTLCFLLAWLLYGITPVGHFIVIYFLAILFVFVMSGFGLVISNYSATMQQSMFVMFFFMLILMLMSGLFTPVSSMPEWAQVITYFNPLKYFMEGMRMVYLKGSSLLELLPEIGVLLLFALGFNTWAVISYRKNQ</sequence>
<dbReference type="DNASU" id="1074588"/>
<evidence type="ECO:0000256" key="8">
    <source>
        <dbReference type="SAM" id="Phobius"/>
    </source>
</evidence>